<sequence length="310" mass="32138">MSKKPSKKAAKKGTATGASSARGKGSATKNGQSTPASSLSTPAKVVIIIFAVLMVVSLMMPTLSTAFSNNQQAEQQSSQDSSADSSSDSSSDSSDESSADSSSATGVAAVDAKYQDTVAELESKLSSDNTNLATLLNLGRNYMRWGASVISVSSSDDDTTHGNELLEKAIGYYQQYLDLKDSDAVRVDIALCKLYEGNTSEAQSDLETLTQNSPTYAPAWANLGMVQEYSGDKDAAKASYQSAIDNDPNDEYGAKSYATQRLAALESSSSATSSTSTNSNNSSSTTSPTSGETGAKGLTDTLNNLSGTGL</sequence>
<feature type="compositionally biased region" description="Basic residues" evidence="2">
    <location>
        <begin position="1"/>
        <end position="11"/>
    </location>
</feature>
<dbReference type="EMBL" id="JANSKA010000006">
    <property type="protein sequence ID" value="MCR9037112.1"/>
    <property type="molecule type" value="Genomic_DNA"/>
</dbReference>
<keyword evidence="1" id="KW-0802">TPR repeat</keyword>
<feature type="region of interest" description="Disordered" evidence="2">
    <location>
        <begin position="69"/>
        <end position="106"/>
    </location>
</feature>
<feature type="repeat" description="TPR" evidence="1">
    <location>
        <begin position="217"/>
        <end position="250"/>
    </location>
</feature>
<accession>A0ABT1ZA76</accession>
<feature type="compositionally biased region" description="Low complexity" evidence="2">
    <location>
        <begin position="71"/>
        <end position="92"/>
    </location>
</feature>
<feature type="region of interest" description="Disordered" evidence="2">
    <location>
        <begin position="1"/>
        <end position="38"/>
    </location>
</feature>
<keyword evidence="3" id="KW-0472">Membrane</keyword>
<proteinExistence type="predicted"/>
<feature type="transmembrane region" description="Helical" evidence="3">
    <location>
        <begin position="45"/>
        <end position="67"/>
    </location>
</feature>
<dbReference type="SMART" id="SM00028">
    <property type="entry name" value="TPR"/>
    <property type="match status" value="1"/>
</dbReference>
<feature type="compositionally biased region" description="Low complexity" evidence="2">
    <location>
        <begin position="12"/>
        <end position="21"/>
    </location>
</feature>
<feature type="compositionally biased region" description="Low complexity" evidence="2">
    <location>
        <begin position="267"/>
        <end position="290"/>
    </location>
</feature>
<dbReference type="SUPFAM" id="SSF48452">
    <property type="entry name" value="TPR-like"/>
    <property type="match status" value="1"/>
</dbReference>
<dbReference type="Pfam" id="PF13181">
    <property type="entry name" value="TPR_8"/>
    <property type="match status" value="1"/>
</dbReference>
<organism evidence="4 5">
    <name type="scientific">Tractidigestivibacter montrealensis</name>
    <dbReference type="NCBI Taxonomy" id="2972466"/>
    <lineage>
        <taxon>Bacteria</taxon>
        <taxon>Bacillati</taxon>
        <taxon>Actinomycetota</taxon>
        <taxon>Coriobacteriia</taxon>
        <taxon>Coriobacteriales</taxon>
        <taxon>Atopobiaceae</taxon>
        <taxon>Tractidigestivibacter</taxon>
    </lineage>
</organism>
<dbReference type="InterPro" id="IPR019734">
    <property type="entry name" value="TPR_rpt"/>
</dbReference>
<name>A0ABT1ZA76_9ACTN</name>
<dbReference type="Proteomes" id="UP001204320">
    <property type="component" value="Unassembled WGS sequence"/>
</dbReference>
<keyword evidence="3" id="KW-1133">Transmembrane helix</keyword>
<feature type="compositionally biased region" description="Polar residues" evidence="2">
    <location>
        <begin position="27"/>
        <end position="38"/>
    </location>
</feature>
<dbReference type="Gene3D" id="1.25.40.10">
    <property type="entry name" value="Tetratricopeptide repeat domain"/>
    <property type="match status" value="1"/>
</dbReference>
<protein>
    <submittedName>
        <fullName evidence="4">Tetratricopeptide repeat protein</fullName>
    </submittedName>
</protein>
<dbReference type="RefSeq" id="WP_258499536.1">
    <property type="nucleotide sequence ID" value="NZ_JANSKA010000006.1"/>
</dbReference>
<evidence type="ECO:0000256" key="1">
    <source>
        <dbReference type="PROSITE-ProRule" id="PRU00339"/>
    </source>
</evidence>
<dbReference type="InterPro" id="IPR011990">
    <property type="entry name" value="TPR-like_helical_dom_sf"/>
</dbReference>
<comment type="caution">
    <text evidence="4">The sequence shown here is derived from an EMBL/GenBank/DDBJ whole genome shotgun (WGS) entry which is preliminary data.</text>
</comment>
<reference evidence="4 5" key="1">
    <citation type="submission" date="2022-08" db="EMBL/GenBank/DDBJ databases">
        <title>Tractidigestivibacter montrealensis type strain KD21.</title>
        <authorList>
            <person name="Diop K."/>
            <person name="Richard C."/>
            <person name="Routy B."/>
        </authorList>
    </citation>
    <scope>NUCLEOTIDE SEQUENCE [LARGE SCALE GENOMIC DNA]</scope>
    <source>
        <strain evidence="4 5">KD21</strain>
    </source>
</reference>
<evidence type="ECO:0000313" key="4">
    <source>
        <dbReference type="EMBL" id="MCR9037112.1"/>
    </source>
</evidence>
<feature type="region of interest" description="Disordered" evidence="2">
    <location>
        <begin position="265"/>
        <end position="310"/>
    </location>
</feature>
<gene>
    <name evidence="4" type="ORF">NVS32_09155</name>
</gene>
<keyword evidence="5" id="KW-1185">Reference proteome</keyword>
<evidence type="ECO:0000256" key="2">
    <source>
        <dbReference type="SAM" id="MobiDB-lite"/>
    </source>
</evidence>
<keyword evidence="3" id="KW-0812">Transmembrane</keyword>
<dbReference type="PROSITE" id="PS50005">
    <property type="entry name" value="TPR"/>
    <property type="match status" value="1"/>
</dbReference>
<feature type="compositionally biased region" description="Polar residues" evidence="2">
    <location>
        <begin position="300"/>
        <end position="310"/>
    </location>
</feature>
<evidence type="ECO:0000256" key="3">
    <source>
        <dbReference type="SAM" id="Phobius"/>
    </source>
</evidence>
<evidence type="ECO:0000313" key="5">
    <source>
        <dbReference type="Proteomes" id="UP001204320"/>
    </source>
</evidence>